<dbReference type="Pfam" id="PF00269">
    <property type="entry name" value="SASP"/>
    <property type="match status" value="1"/>
</dbReference>
<dbReference type="GO" id="GO:0003690">
    <property type="term" value="F:double-stranded DNA binding"/>
    <property type="evidence" value="ECO:0007669"/>
    <property type="project" value="InterPro"/>
</dbReference>
<organism evidence="2 3">
    <name type="scientific">Pseudoneobacillus rhizosphaerae</name>
    <dbReference type="NCBI Taxonomy" id="2880968"/>
    <lineage>
        <taxon>Bacteria</taxon>
        <taxon>Bacillati</taxon>
        <taxon>Bacillota</taxon>
        <taxon>Bacilli</taxon>
        <taxon>Bacillales</taxon>
        <taxon>Bacillaceae</taxon>
        <taxon>Pseudoneobacillus</taxon>
    </lineage>
</organism>
<evidence type="ECO:0000313" key="2">
    <source>
        <dbReference type="EMBL" id="CAG9607366.1"/>
    </source>
</evidence>
<dbReference type="InterPro" id="IPR050847">
    <property type="entry name" value="SASP_DNA-binding"/>
</dbReference>
<dbReference type="RefSeq" id="WP_230495633.1">
    <property type="nucleotide sequence ID" value="NZ_CAKJTG010000005.1"/>
</dbReference>
<comment type="caution">
    <text evidence="2">The sequence shown here is derived from an EMBL/GenBank/DDBJ whole genome shotgun (WGS) entry which is preliminary data.</text>
</comment>
<dbReference type="Gene3D" id="6.10.10.80">
    <property type="entry name" value="Small, acid-soluble spore protein, alpha/beta type-like"/>
    <property type="match status" value="1"/>
</dbReference>
<dbReference type="InterPro" id="IPR001448">
    <property type="entry name" value="SASP_alpha/beta-type"/>
</dbReference>
<evidence type="ECO:0008006" key="4">
    <source>
        <dbReference type="Google" id="ProtNLM"/>
    </source>
</evidence>
<protein>
    <recommendedName>
        <fullName evidence="4">Alpha/beta-type small acid-soluble spore protein</fullName>
    </recommendedName>
</protein>
<sequence>MSKRNRILVPEAKKGLDELKATIANSQSPDSAKFEVAEELGVPLKQGYNGGLTSHQAGKVGGKLGGSMVRELVKMAQENLSKNGPH</sequence>
<comment type="function">
    <text evidence="1">SASP are bound to spore DNA. They are double-stranded DNA-binding proteins that cause DNA to change to an a-like conformation. They protect the DNA backbone from chemical and enzymatic cleavage and are thus involved in dormant spore's high resistance to UV light.</text>
</comment>
<name>A0A9C7L8X5_9BACI</name>
<reference evidence="2" key="1">
    <citation type="submission" date="2021-10" db="EMBL/GenBank/DDBJ databases">
        <authorList>
            <person name="Criscuolo A."/>
        </authorList>
    </citation>
    <scope>NUCLEOTIDE SEQUENCE</scope>
    <source>
        <strain evidence="2">CIP111885</strain>
    </source>
</reference>
<proteinExistence type="predicted"/>
<dbReference type="EMBL" id="CAKJTG010000005">
    <property type="protein sequence ID" value="CAG9607366.1"/>
    <property type="molecule type" value="Genomic_DNA"/>
</dbReference>
<evidence type="ECO:0000256" key="1">
    <source>
        <dbReference type="ARBA" id="ARBA00003863"/>
    </source>
</evidence>
<keyword evidence="3" id="KW-1185">Reference proteome</keyword>
<dbReference type="PANTHER" id="PTHR36107">
    <property type="entry name" value="SMALL, ACID-SOLUBLE SPORE PROTEIN A"/>
    <property type="match status" value="1"/>
</dbReference>
<gene>
    <name evidence="2" type="ORF">NEOCIP111885_01057</name>
</gene>
<accession>A0A9C7L8X5</accession>
<dbReference type="GO" id="GO:0006265">
    <property type="term" value="P:DNA topological change"/>
    <property type="evidence" value="ECO:0007669"/>
    <property type="project" value="InterPro"/>
</dbReference>
<dbReference type="AlphaFoldDB" id="A0A9C7L8X5"/>
<dbReference type="PANTHER" id="PTHR36107:SF1">
    <property type="entry name" value="SMALL, ACID-SOLUBLE SPORE PROTEIN A"/>
    <property type="match status" value="1"/>
</dbReference>
<evidence type="ECO:0000313" key="3">
    <source>
        <dbReference type="Proteomes" id="UP000789845"/>
    </source>
</evidence>
<dbReference type="Proteomes" id="UP000789845">
    <property type="component" value="Unassembled WGS sequence"/>
</dbReference>
<dbReference type="InterPro" id="IPR038300">
    <property type="entry name" value="SASP_sf_alpha/beta"/>
</dbReference>